<reference evidence="5" key="1">
    <citation type="submission" date="2016-10" db="EMBL/GenBank/DDBJ databases">
        <authorList>
            <person name="Varghese N."/>
            <person name="Submissions S."/>
        </authorList>
    </citation>
    <scope>NUCLEOTIDE SEQUENCE [LARGE SCALE GENOMIC DNA]</scope>
    <source>
        <strain evidence="5">DSM 22951</strain>
    </source>
</reference>
<dbReference type="GO" id="GO:0003700">
    <property type="term" value="F:DNA-binding transcription factor activity"/>
    <property type="evidence" value="ECO:0007669"/>
    <property type="project" value="InterPro"/>
</dbReference>
<protein>
    <submittedName>
        <fullName evidence="4">Sugar kinase of the NBD/HSP70 family, may contain an N-terminal HTH domain</fullName>
    </submittedName>
</protein>
<sequence>MADQSPVTSGLPDAGGSSTPPRSAASARVIDMGSAGHVLALIRHFGSLTRADILRSTGLARSTVTSRIDALEGAGLITTKEAVAHGRGRPAERFSFNRAGGVFLIAHAGATGVQVAATDLEGTELWREHVNAAVTELSPTQWLSQVSRRFTAALQATGHNASAVRGIGLALPGPVDFEARTLVRPPIMSGWDSYPLADWFADAYEAPVVVENDVNAMALGEQRVRFRQDQALVMVKLATGVGAGIVIGGEIYRGADGAAGDIGHIQLADSGEDPPLCRCGNFGCIEAYAGGWALIRDLRAAGRQIDTVAEAVSLIHSGDQEAMRLSRRAGRILGVALSDVVSLLNPGRLVIGGELADAASHLFAGIREQIYARSLPLATRQLDIVPSTLGPSAGLSGLAAAIADQVFAPSRIDARLGDH</sequence>
<organism evidence="4 5">
    <name type="scientific">Branchiibius hedensis</name>
    <dbReference type="NCBI Taxonomy" id="672460"/>
    <lineage>
        <taxon>Bacteria</taxon>
        <taxon>Bacillati</taxon>
        <taxon>Actinomycetota</taxon>
        <taxon>Actinomycetes</taxon>
        <taxon>Micrococcales</taxon>
        <taxon>Dermacoccaceae</taxon>
        <taxon>Branchiibius</taxon>
    </lineage>
</organism>
<dbReference type="Pfam" id="PF00480">
    <property type="entry name" value="ROK"/>
    <property type="match status" value="1"/>
</dbReference>
<dbReference type="GO" id="GO:0016301">
    <property type="term" value="F:kinase activity"/>
    <property type="evidence" value="ECO:0007669"/>
    <property type="project" value="UniProtKB-KW"/>
</dbReference>
<feature type="domain" description="HTH marR-type" evidence="3">
    <location>
        <begin position="37"/>
        <end position="87"/>
    </location>
</feature>
<dbReference type="InterPro" id="IPR049874">
    <property type="entry name" value="ROK_cs"/>
</dbReference>
<dbReference type="RefSeq" id="WP_170119920.1">
    <property type="nucleotide sequence ID" value="NZ_QGDN01000001.1"/>
</dbReference>
<dbReference type="PROSITE" id="PS01125">
    <property type="entry name" value="ROK"/>
    <property type="match status" value="1"/>
</dbReference>
<accession>A0A2Y9C2K3</accession>
<evidence type="ECO:0000259" key="3">
    <source>
        <dbReference type="Pfam" id="PF12802"/>
    </source>
</evidence>
<dbReference type="AlphaFoldDB" id="A0A2Y9C2K3"/>
<keyword evidence="5" id="KW-1185">Reference proteome</keyword>
<dbReference type="Pfam" id="PF12802">
    <property type="entry name" value="MarR_2"/>
    <property type="match status" value="1"/>
</dbReference>
<dbReference type="InterPro" id="IPR000835">
    <property type="entry name" value="HTH_MarR-typ"/>
</dbReference>
<dbReference type="InterPro" id="IPR043129">
    <property type="entry name" value="ATPase_NBD"/>
</dbReference>
<evidence type="ECO:0000256" key="2">
    <source>
        <dbReference type="SAM" id="MobiDB-lite"/>
    </source>
</evidence>
<comment type="similarity">
    <text evidence="1">Belongs to the ROK (NagC/XylR) family.</text>
</comment>
<gene>
    <name evidence="4" type="ORF">SAMN04489750_3620</name>
</gene>
<evidence type="ECO:0000256" key="1">
    <source>
        <dbReference type="ARBA" id="ARBA00006479"/>
    </source>
</evidence>
<feature type="compositionally biased region" description="Low complexity" evidence="2">
    <location>
        <begin position="14"/>
        <end position="26"/>
    </location>
</feature>
<dbReference type="Gene3D" id="1.10.10.10">
    <property type="entry name" value="Winged helix-like DNA-binding domain superfamily/Winged helix DNA-binding domain"/>
    <property type="match status" value="1"/>
</dbReference>
<evidence type="ECO:0000313" key="5">
    <source>
        <dbReference type="Proteomes" id="UP000250028"/>
    </source>
</evidence>
<name>A0A2Y9C2K3_9MICO</name>
<dbReference type="Gene3D" id="3.30.420.40">
    <property type="match status" value="2"/>
</dbReference>
<dbReference type="Proteomes" id="UP000250028">
    <property type="component" value="Unassembled WGS sequence"/>
</dbReference>
<feature type="region of interest" description="Disordered" evidence="2">
    <location>
        <begin position="1"/>
        <end position="26"/>
    </location>
</feature>
<dbReference type="InterPro" id="IPR036390">
    <property type="entry name" value="WH_DNA-bd_sf"/>
</dbReference>
<dbReference type="SUPFAM" id="SSF53067">
    <property type="entry name" value="Actin-like ATPase domain"/>
    <property type="match status" value="1"/>
</dbReference>
<keyword evidence="4" id="KW-0418">Kinase</keyword>
<keyword evidence="4" id="KW-0808">Transferase</keyword>
<dbReference type="SUPFAM" id="SSF46785">
    <property type="entry name" value="Winged helix' DNA-binding domain"/>
    <property type="match status" value="1"/>
</dbReference>
<dbReference type="InterPro" id="IPR036388">
    <property type="entry name" value="WH-like_DNA-bd_sf"/>
</dbReference>
<dbReference type="EMBL" id="UESZ01000001">
    <property type="protein sequence ID" value="SSA36233.1"/>
    <property type="molecule type" value="Genomic_DNA"/>
</dbReference>
<dbReference type="InterPro" id="IPR000600">
    <property type="entry name" value="ROK"/>
</dbReference>
<dbReference type="PANTHER" id="PTHR18964">
    <property type="entry name" value="ROK (REPRESSOR, ORF, KINASE) FAMILY"/>
    <property type="match status" value="1"/>
</dbReference>
<proteinExistence type="inferred from homology"/>
<dbReference type="PANTHER" id="PTHR18964:SF173">
    <property type="entry name" value="GLUCOKINASE"/>
    <property type="match status" value="1"/>
</dbReference>
<evidence type="ECO:0000313" key="4">
    <source>
        <dbReference type="EMBL" id="SSA36233.1"/>
    </source>
</evidence>